<keyword evidence="4 7" id="KW-0812">Transmembrane</keyword>
<evidence type="ECO:0000256" key="4">
    <source>
        <dbReference type="ARBA" id="ARBA00022692"/>
    </source>
</evidence>
<evidence type="ECO:0000256" key="2">
    <source>
        <dbReference type="ARBA" id="ARBA00005811"/>
    </source>
</evidence>
<comment type="similarity">
    <text evidence="2 7">Belongs to the ExbD/TolR family.</text>
</comment>
<accession>A0A1G9TL47</accession>
<evidence type="ECO:0000256" key="8">
    <source>
        <dbReference type="SAM" id="Phobius"/>
    </source>
</evidence>
<evidence type="ECO:0000313" key="10">
    <source>
        <dbReference type="Proteomes" id="UP000199759"/>
    </source>
</evidence>
<gene>
    <name evidence="9" type="ORF">SAMN04488568_11242</name>
</gene>
<feature type="transmembrane region" description="Helical" evidence="8">
    <location>
        <begin position="12"/>
        <end position="33"/>
    </location>
</feature>
<keyword evidence="3" id="KW-1003">Cell membrane</keyword>
<proteinExistence type="inferred from homology"/>
<evidence type="ECO:0000256" key="5">
    <source>
        <dbReference type="ARBA" id="ARBA00022989"/>
    </source>
</evidence>
<dbReference type="GO" id="GO:0015031">
    <property type="term" value="P:protein transport"/>
    <property type="evidence" value="ECO:0007669"/>
    <property type="project" value="UniProtKB-KW"/>
</dbReference>
<dbReference type="RefSeq" id="WP_091770427.1">
    <property type="nucleotide sequence ID" value="NZ_FNHG01000012.1"/>
</dbReference>
<dbReference type="Proteomes" id="UP000199759">
    <property type="component" value="Unassembled WGS sequence"/>
</dbReference>
<keyword evidence="5 8" id="KW-1133">Transmembrane helix</keyword>
<name>A0A1G9TL47_9PROT</name>
<evidence type="ECO:0000256" key="3">
    <source>
        <dbReference type="ARBA" id="ARBA00022475"/>
    </source>
</evidence>
<dbReference type="AlphaFoldDB" id="A0A1G9TL47"/>
<protein>
    <submittedName>
        <fullName evidence="9">Outer membrane transport energization protein ExbD</fullName>
    </submittedName>
</protein>
<dbReference type="Pfam" id="PF02472">
    <property type="entry name" value="ExbD"/>
    <property type="match status" value="1"/>
</dbReference>
<evidence type="ECO:0000256" key="6">
    <source>
        <dbReference type="ARBA" id="ARBA00023136"/>
    </source>
</evidence>
<comment type="subcellular location">
    <subcellularLocation>
        <location evidence="1">Cell membrane</location>
        <topology evidence="1">Single-pass membrane protein</topology>
    </subcellularLocation>
    <subcellularLocation>
        <location evidence="7">Cell membrane</location>
        <topology evidence="7">Single-pass type II membrane protein</topology>
    </subcellularLocation>
</comment>
<dbReference type="EMBL" id="FNHG01000012">
    <property type="protein sequence ID" value="SDM48421.1"/>
    <property type="molecule type" value="Genomic_DNA"/>
</dbReference>
<dbReference type="GO" id="GO:0005886">
    <property type="term" value="C:plasma membrane"/>
    <property type="evidence" value="ECO:0007669"/>
    <property type="project" value="UniProtKB-SubCell"/>
</dbReference>
<keyword evidence="6 8" id="KW-0472">Membrane</keyword>
<dbReference type="GO" id="GO:0022857">
    <property type="term" value="F:transmembrane transporter activity"/>
    <property type="evidence" value="ECO:0007669"/>
    <property type="project" value="InterPro"/>
</dbReference>
<evidence type="ECO:0000256" key="1">
    <source>
        <dbReference type="ARBA" id="ARBA00004162"/>
    </source>
</evidence>
<organism evidence="9 10">
    <name type="scientific">Maricaulis salignorans</name>
    <dbReference type="NCBI Taxonomy" id="144026"/>
    <lineage>
        <taxon>Bacteria</taxon>
        <taxon>Pseudomonadati</taxon>
        <taxon>Pseudomonadota</taxon>
        <taxon>Alphaproteobacteria</taxon>
        <taxon>Maricaulales</taxon>
        <taxon>Maricaulaceae</taxon>
        <taxon>Maricaulis</taxon>
    </lineage>
</organism>
<dbReference type="PANTHER" id="PTHR30558">
    <property type="entry name" value="EXBD MEMBRANE COMPONENT OF PMF-DRIVEN MACROMOLECULE IMPORT SYSTEM"/>
    <property type="match status" value="1"/>
</dbReference>
<keyword evidence="10" id="KW-1185">Reference proteome</keyword>
<keyword evidence="7" id="KW-0653">Protein transport</keyword>
<keyword evidence="7" id="KW-0813">Transport</keyword>
<dbReference type="InterPro" id="IPR003400">
    <property type="entry name" value="ExbD"/>
</dbReference>
<reference evidence="9 10" key="1">
    <citation type="submission" date="2016-10" db="EMBL/GenBank/DDBJ databases">
        <authorList>
            <person name="de Groot N.N."/>
        </authorList>
    </citation>
    <scope>NUCLEOTIDE SEQUENCE [LARGE SCALE GENOMIC DNA]</scope>
    <source>
        <strain evidence="9 10">DSM 16077</strain>
    </source>
</reference>
<sequence>MIPESTSRRKPATGLTPLIDVVFILLIFFMLVVQFSEYQQVPMTVVTTTTAPVQDNQDNWIITLNGDGACRLRQTDLSCEAALSALPDSLANPVVLGMADTAKLGDAIDLQTRLIERGYEVSFGLAGEAPQP</sequence>
<evidence type="ECO:0000256" key="7">
    <source>
        <dbReference type="RuleBase" id="RU003879"/>
    </source>
</evidence>
<evidence type="ECO:0000313" key="9">
    <source>
        <dbReference type="EMBL" id="SDM48421.1"/>
    </source>
</evidence>
<dbReference type="STRING" id="144026.SAMN04488568_11242"/>